<evidence type="ECO:0000313" key="12">
    <source>
        <dbReference type="Proteomes" id="UP000176786"/>
    </source>
</evidence>
<name>A0A1F5P5D9_9BACT</name>
<comment type="caution">
    <text evidence="11">The sequence shown here is derived from an EMBL/GenBank/DDBJ whole genome shotgun (WGS) entry which is preliminary data.</text>
</comment>
<comment type="function">
    <text evidence="7">Located at the back of the 30S subunit body where it stabilizes the conformation of the head with respect to the body.</text>
</comment>
<evidence type="ECO:0000256" key="4">
    <source>
        <dbReference type="ARBA" id="ARBA00022980"/>
    </source>
</evidence>
<comment type="function">
    <text evidence="7">With S4 and S12 plays an important role in translational accuracy.</text>
</comment>
<evidence type="ECO:0000256" key="8">
    <source>
        <dbReference type="RuleBase" id="RU003823"/>
    </source>
</evidence>
<dbReference type="InterPro" id="IPR005712">
    <property type="entry name" value="Ribosomal_uS5_bac-type"/>
</dbReference>
<dbReference type="PROSITE" id="PS50881">
    <property type="entry name" value="S5_DSRBD"/>
    <property type="match status" value="1"/>
</dbReference>
<keyword evidence="2 7" id="KW-0699">rRNA-binding</keyword>
<dbReference type="AlphaFoldDB" id="A0A1F5P5D9"/>
<reference evidence="11 12" key="1">
    <citation type="journal article" date="2016" name="Nat. Commun.">
        <title>Thousands of microbial genomes shed light on interconnected biogeochemical processes in an aquifer system.</title>
        <authorList>
            <person name="Anantharaman K."/>
            <person name="Brown C.T."/>
            <person name="Hug L.A."/>
            <person name="Sharon I."/>
            <person name="Castelle C.J."/>
            <person name="Probst A.J."/>
            <person name="Thomas B.C."/>
            <person name="Singh A."/>
            <person name="Wilkins M.J."/>
            <person name="Karaoz U."/>
            <person name="Brodie E.L."/>
            <person name="Williams K.H."/>
            <person name="Hubbard S.S."/>
            <person name="Banfield J.F."/>
        </authorList>
    </citation>
    <scope>NUCLEOTIDE SEQUENCE [LARGE SCALE GENOMIC DNA]</scope>
</reference>
<dbReference type="Pfam" id="PF00333">
    <property type="entry name" value="Ribosomal_S5"/>
    <property type="match status" value="1"/>
</dbReference>
<evidence type="ECO:0000256" key="3">
    <source>
        <dbReference type="ARBA" id="ARBA00022884"/>
    </source>
</evidence>
<evidence type="ECO:0000256" key="1">
    <source>
        <dbReference type="ARBA" id="ARBA00008945"/>
    </source>
</evidence>
<dbReference type="STRING" id="1817832.A3J48_02910"/>
<feature type="compositionally biased region" description="Basic and acidic residues" evidence="9">
    <location>
        <begin position="27"/>
        <end position="38"/>
    </location>
</feature>
<dbReference type="NCBIfam" id="TIGR01021">
    <property type="entry name" value="rpsE_bact"/>
    <property type="match status" value="1"/>
</dbReference>
<dbReference type="InterPro" id="IPR005324">
    <property type="entry name" value="Ribosomal_uS5_C"/>
</dbReference>
<dbReference type="Gene3D" id="3.30.230.10">
    <property type="match status" value="1"/>
</dbReference>
<sequence>MAEYNKQSRDSRGPRGGGAGRGRGPRRGGDRREAREFDQKVVEVSRVSRTVKGGKRMRFRALVVIGDRKGKVGIGLRKGLDVPESVAKAVAAAKKNMITVVLREGTIPHEIREKYKASTVFLKPASAGTGVIAGGAVRQLLDLAGVKNVLSKMYGSRNKVNTLMAAFNALGNMESHTDKREMRKA</sequence>
<dbReference type="SUPFAM" id="SSF54211">
    <property type="entry name" value="Ribosomal protein S5 domain 2-like"/>
    <property type="match status" value="1"/>
</dbReference>
<accession>A0A1F5P5D9</accession>
<evidence type="ECO:0000259" key="10">
    <source>
        <dbReference type="PROSITE" id="PS50881"/>
    </source>
</evidence>
<dbReference type="GO" id="GO:0019843">
    <property type="term" value="F:rRNA binding"/>
    <property type="evidence" value="ECO:0007669"/>
    <property type="project" value="UniProtKB-UniRule"/>
</dbReference>
<dbReference type="FunFam" id="3.30.230.10:FF:000002">
    <property type="entry name" value="30S ribosomal protein S5"/>
    <property type="match status" value="1"/>
</dbReference>
<protein>
    <recommendedName>
        <fullName evidence="6 7">Small ribosomal subunit protein uS5</fullName>
    </recommendedName>
</protein>
<dbReference type="HAMAP" id="MF_01307_B">
    <property type="entry name" value="Ribosomal_uS5_B"/>
    <property type="match status" value="1"/>
</dbReference>
<evidence type="ECO:0000256" key="2">
    <source>
        <dbReference type="ARBA" id="ARBA00022730"/>
    </source>
</evidence>
<evidence type="ECO:0000313" key="11">
    <source>
        <dbReference type="EMBL" id="OGE85099.1"/>
    </source>
</evidence>
<dbReference type="EMBL" id="MFES01000027">
    <property type="protein sequence ID" value="OGE85099.1"/>
    <property type="molecule type" value="Genomic_DNA"/>
</dbReference>
<evidence type="ECO:0000256" key="5">
    <source>
        <dbReference type="ARBA" id="ARBA00023274"/>
    </source>
</evidence>
<dbReference type="GO" id="GO:0005737">
    <property type="term" value="C:cytoplasm"/>
    <property type="evidence" value="ECO:0007669"/>
    <property type="project" value="UniProtKB-ARBA"/>
</dbReference>
<dbReference type="PANTHER" id="PTHR48277:SF1">
    <property type="entry name" value="MITOCHONDRIAL RIBOSOMAL PROTEIN S5"/>
    <property type="match status" value="1"/>
</dbReference>
<dbReference type="GO" id="GO:0003735">
    <property type="term" value="F:structural constituent of ribosome"/>
    <property type="evidence" value="ECO:0007669"/>
    <property type="project" value="UniProtKB-UniRule"/>
</dbReference>
<proteinExistence type="inferred from homology"/>
<keyword evidence="5 7" id="KW-0687">Ribonucleoprotein</keyword>
<organism evidence="11 12">
    <name type="scientific">Candidatus Doudnabacteria bacterium RIFCSPHIGHO2_02_FULL_46_11</name>
    <dbReference type="NCBI Taxonomy" id="1817832"/>
    <lineage>
        <taxon>Bacteria</taxon>
        <taxon>Candidatus Doudnaibacteriota</taxon>
    </lineage>
</organism>
<dbReference type="InterPro" id="IPR014721">
    <property type="entry name" value="Ribsml_uS5_D2-typ_fold_subgr"/>
</dbReference>
<comment type="subunit">
    <text evidence="7">Part of the 30S ribosomal subunit. Contacts proteins S4 and S8.</text>
</comment>
<evidence type="ECO:0000256" key="9">
    <source>
        <dbReference type="SAM" id="MobiDB-lite"/>
    </source>
</evidence>
<dbReference type="GO" id="GO:0006412">
    <property type="term" value="P:translation"/>
    <property type="evidence" value="ECO:0007669"/>
    <property type="project" value="UniProtKB-UniRule"/>
</dbReference>
<dbReference type="InterPro" id="IPR013810">
    <property type="entry name" value="Ribosomal_uS5_N"/>
</dbReference>
<dbReference type="PROSITE" id="PS00585">
    <property type="entry name" value="RIBOSOMAL_S5"/>
    <property type="match status" value="1"/>
</dbReference>
<comment type="similarity">
    <text evidence="1 7 8">Belongs to the universal ribosomal protein uS5 family.</text>
</comment>
<evidence type="ECO:0000256" key="6">
    <source>
        <dbReference type="ARBA" id="ARBA00035255"/>
    </source>
</evidence>
<evidence type="ECO:0000256" key="7">
    <source>
        <dbReference type="HAMAP-Rule" id="MF_01307"/>
    </source>
</evidence>
<feature type="region of interest" description="Disordered" evidence="9">
    <location>
        <begin position="1"/>
        <end position="38"/>
    </location>
</feature>
<keyword evidence="3 7" id="KW-0694">RNA-binding</keyword>
<comment type="domain">
    <text evidence="7">The N-terminal domain interacts with the head of the 30S subunit; the C-terminal domain interacts with the body and contacts protein S4. The interaction surface between S4 and S5 is involved in control of translational fidelity.</text>
</comment>
<dbReference type="InterPro" id="IPR000851">
    <property type="entry name" value="Ribosomal_uS5"/>
</dbReference>
<dbReference type="Pfam" id="PF03719">
    <property type="entry name" value="Ribosomal_S5_C"/>
    <property type="match status" value="1"/>
</dbReference>
<dbReference type="InterPro" id="IPR018192">
    <property type="entry name" value="Ribosomal_uS5_N_CS"/>
</dbReference>
<dbReference type="PANTHER" id="PTHR48277">
    <property type="entry name" value="MITOCHONDRIAL RIBOSOMAL PROTEIN S5"/>
    <property type="match status" value="1"/>
</dbReference>
<dbReference type="SUPFAM" id="SSF54768">
    <property type="entry name" value="dsRNA-binding domain-like"/>
    <property type="match status" value="1"/>
</dbReference>
<keyword evidence="4 7" id="KW-0689">Ribosomal protein</keyword>
<dbReference type="InterPro" id="IPR020568">
    <property type="entry name" value="Ribosomal_Su5_D2-typ_SF"/>
</dbReference>
<gene>
    <name evidence="7" type="primary">rpsE</name>
    <name evidence="11" type="ORF">A3J48_02910</name>
</gene>
<feature type="domain" description="S5 DRBM" evidence="10">
    <location>
        <begin position="37"/>
        <end position="100"/>
    </location>
</feature>
<dbReference type="GO" id="GO:0015935">
    <property type="term" value="C:small ribosomal subunit"/>
    <property type="evidence" value="ECO:0007669"/>
    <property type="project" value="InterPro"/>
</dbReference>
<dbReference type="Gene3D" id="3.30.160.20">
    <property type="match status" value="1"/>
</dbReference>
<feature type="compositionally biased region" description="Basic and acidic residues" evidence="9">
    <location>
        <begin position="1"/>
        <end position="13"/>
    </location>
</feature>
<dbReference type="Proteomes" id="UP000176786">
    <property type="component" value="Unassembled WGS sequence"/>
</dbReference>